<proteinExistence type="predicted"/>
<evidence type="ECO:0000313" key="5">
    <source>
        <dbReference type="Proteomes" id="UP001497416"/>
    </source>
</evidence>
<dbReference type="InterPro" id="IPR008756">
    <property type="entry name" value="Peptidase_M56"/>
</dbReference>
<comment type="caution">
    <text evidence="4">The sequence shown here is derived from an EMBL/GenBank/DDBJ whole genome shotgun (WGS) entry which is preliminary data.</text>
</comment>
<feature type="transmembrane region" description="Helical" evidence="2">
    <location>
        <begin position="34"/>
        <end position="57"/>
    </location>
</feature>
<accession>A0ABM9P302</accession>
<name>A0ABM9P302_9FLAO</name>
<evidence type="ECO:0000313" key="4">
    <source>
        <dbReference type="EMBL" id="CAL2088621.1"/>
    </source>
</evidence>
<evidence type="ECO:0000259" key="3">
    <source>
        <dbReference type="Pfam" id="PF05569"/>
    </source>
</evidence>
<gene>
    <name evidence="4" type="ORF">T190607A01A_30162</name>
</gene>
<feature type="transmembrane region" description="Helical" evidence="2">
    <location>
        <begin position="6"/>
        <end position="22"/>
    </location>
</feature>
<feature type="region of interest" description="Disordered" evidence="1">
    <location>
        <begin position="838"/>
        <end position="860"/>
    </location>
</feature>
<feature type="domain" description="Peptidase M56" evidence="3">
    <location>
        <begin position="79"/>
        <end position="251"/>
    </location>
</feature>
<keyword evidence="5" id="KW-1185">Reference proteome</keyword>
<feature type="transmembrane region" description="Helical" evidence="2">
    <location>
        <begin position="82"/>
        <end position="105"/>
    </location>
</feature>
<organism evidence="4 5">
    <name type="scientific">Tenacibaculum platacis</name>
    <dbReference type="NCBI Taxonomy" id="3137852"/>
    <lineage>
        <taxon>Bacteria</taxon>
        <taxon>Pseudomonadati</taxon>
        <taxon>Bacteroidota</taxon>
        <taxon>Flavobacteriia</taxon>
        <taxon>Flavobacteriales</taxon>
        <taxon>Flavobacteriaceae</taxon>
        <taxon>Tenacibaculum</taxon>
    </lineage>
</organism>
<feature type="region of interest" description="Disordered" evidence="1">
    <location>
        <begin position="781"/>
        <end position="805"/>
    </location>
</feature>
<reference evidence="4 5" key="1">
    <citation type="submission" date="2024-05" db="EMBL/GenBank/DDBJ databases">
        <authorList>
            <person name="Duchaud E."/>
        </authorList>
    </citation>
    <scope>NUCLEOTIDE SEQUENCE [LARGE SCALE GENOMIC DNA]</scope>
    <source>
        <strain evidence="4">Ena-SAMPLE-TAB-13-05-2024-13:56:06:370-140302</strain>
    </source>
</reference>
<dbReference type="Pfam" id="PF05569">
    <property type="entry name" value="Peptidase_M56"/>
    <property type="match status" value="1"/>
</dbReference>
<evidence type="ECO:0000256" key="1">
    <source>
        <dbReference type="SAM" id="MobiDB-lite"/>
    </source>
</evidence>
<dbReference type="Proteomes" id="UP001497416">
    <property type="component" value="Unassembled WGS sequence"/>
</dbReference>
<dbReference type="CDD" id="cd07341">
    <property type="entry name" value="M56_BlaR1_MecR1_like"/>
    <property type="match status" value="1"/>
</dbReference>
<keyword evidence="2" id="KW-1133">Transmembrane helix</keyword>
<dbReference type="EMBL" id="CAXIXY010000005">
    <property type="protein sequence ID" value="CAL2088621.1"/>
    <property type="molecule type" value="Genomic_DNA"/>
</dbReference>
<protein>
    <submittedName>
        <fullName evidence="4">Bla regulator protein blaR1</fullName>
    </submittedName>
</protein>
<keyword evidence="2" id="KW-0812">Transmembrane</keyword>
<sequence>MIMYLIKSSICLTILMLFYQFVLEREKMHQFNRFYLLGSVLFSFLAPLYNIIVYIPIETIVEPMLMDEAFIETDMVVQEEPINYLVILLLISATISFIFFIRFAINLFKIFNKIRSNDSIKIDKAVLVLVDDEINPHTFWSYIFINKNDYTSQNIEKELLTHELTHVTQKHTIDVLFIELLKIIFWFNPLFYVLKKFIQLNHEFIADNKVIHLHKNISEYQHLLLNRAAWNNDYYLASNLNYSLTKKRLVMMSTRTSKVNHWLKKIAVIPLLTGSIYVFAERVEKFQEIETINEHRNDESDSYLEVVEGENTKETSTPEYHYTKQTFWVKGNNGKQVAKKYYELSETLRKKWLLFPKNKKENITQSELNTLKDAQNYVVRINGVVINNSDLSNYKNTDFVAYTYDKIHKLAKLNQQFHYNLLTGDGFETLKNLKTIIKKEKAQNNSKQSIPDEELTSNSVNTGKKEQFLASVERTNNDVVLKCYNCKRWAKLKIPLHKEFTITDWGFTNNSNISTGEYAFTIKVTEKDVHFKGLKNTAWQTLGFTLFENKKQYINQNGMIAYEENLKKDIDLKLKGVENLELSFPENPKFTISKESYSDDLIFYNEQKSDYDQIRKISPNYINSSPERKNELDELYSQLGLLYWELSIEDRNKAKRAARPYAPYIKIKKINDFYYKLPSELTDEDKLFIQPTPPSPDATEEEKEKYKPIFANWVKKVNKYLKEKEARQSNNASQDKPKKGMVKINSQDLYYITNNKGTTYYNRWGQQVDKTGKIINPEKKFPVVRKGDDSNIPPPPPQKASKKYKDVKVIEDKKGELYMVLTESNGKKVVKKMADLTPEEKRQLPPPPPPADPSTIKKQNSKITIDKIDKLSNKEILSISNNGSQKDPIIYLNRKEITKEEYLKIDKQTIKKVHVNKKEGKHGAVYITTK</sequence>
<keyword evidence="2" id="KW-0472">Membrane</keyword>
<evidence type="ECO:0000256" key="2">
    <source>
        <dbReference type="SAM" id="Phobius"/>
    </source>
</evidence>